<evidence type="ECO:0000256" key="1">
    <source>
        <dbReference type="ARBA" id="ARBA00004370"/>
    </source>
</evidence>
<comment type="subcellular location">
    <subcellularLocation>
        <location evidence="1">Membrane</location>
    </subcellularLocation>
</comment>
<name>A4RXE2_OSTLU</name>
<keyword evidence="4" id="KW-0375">Hydrogen ion transport</keyword>
<protein>
    <submittedName>
        <fullName evidence="8">F-ATPase family transporter: protons (Mitochondrial)</fullName>
    </submittedName>
</protein>
<dbReference type="PANTHER" id="PTHR11910">
    <property type="entry name" value="ATP SYNTHASE DELTA CHAIN"/>
    <property type="match status" value="1"/>
</dbReference>
<dbReference type="AlphaFoldDB" id="A4RXE2"/>
<dbReference type="GO" id="GO:0005739">
    <property type="term" value="C:mitochondrion"/>
    <property type="evidence" value="ECO:0007669"/>
    <property type="project" value="EnsemblPlants"/>
</dbReference>
<evidence type="ECO:0000256" key="3">
    <source>
        <dbReference type="ARBA" id="ARBA00022448"/>
    </source>
</evidence>
<keyword evidence="6" id="KW-0472">Membrane</keyword>
<evidence type="ECO:0000256" key="2">
    <source>
        <dbReference type="ARBA" id="ARBA00007046"/>
    </source>
</evidence>
<dbReference type="InterPro" id="IPR026015">
    <property type="entry name" value="ATP_synth_OSCP/delta_N_sf"/>
</dbReference>
<evidence type="ECO:0000256" key="5">
    <source>
        <dbReference type="ARBA" id="ARBA00023065"/>
    </source>
</evidence>
<proteinExistence type="inferred from homology"/>
<dbReference type="InterPro" id="IPR000711">
    <property type="entry name" value="ATPase_OSCP/dsu"/>
</dbReference>
<dbReference type="PRINTS" id="PR00125">
    <property type="entry name" value="ATPASEDELTA"/>
</dbReference>
<accession>A4RXE2</accession>
<evidence type="ECO:0000256" key="4">
    <source>
        <dbReference type="ARBA" id="ARBA00022781"/>
    </source>
</evidence>
<dbReference type="Pfam" id="PF00213">
    <property type="entry name" value="OSCP"/>
    <property type="match status" value="1"/>
</dbReference>
<keyword evidence="9" id="KW-1185">Reference proteome</keyword>
<dbReference type="Gene3D" id="1.10.520.20">
    <property type="entry name" value="N-terminal domain of the delta subunit of the F1F0-ATP synthase"/>
    <property type="match status" value="1"/>
</dbReference>
<dbReference type="GeneID" id="5001858"/>
<dbReference type="KEGG" id="olu:OSTLU_31663"/>
<dbReference type="HAMAP" id="MF_01416">
    <property type="entry name" value="ATP_synth_delta_bact"/>
    <property type="match status" value="1"/>
</dbReference>
<dbReference type="Proteomes" id="UP000001568">
    <property type="component" value="Chromosome 5"/>
</dbReference>
<dbReference type="GO" id="GO:0046933">
    <property type="term" value="F:proton-transporting ATP synthase activity, rotational mechanism"/>
    <property type="evidence" value="ECO:0007669"/>
    <property type="project" value="InterPro"/>
</dbReference>
<keyword evidence="5" id="KW-0406">Ion transport</keyword>
<keyword evidence="3" id="KW-0813">Transport</keyword>
<dbReference type="OMA" id="VTTNWIN"/>
<dbReference type="NCBIfam" id="TIGR01145">
    <property type="entry name" value="ATP_synt_delta"/>
    <property type="match status" value="1"/>
</dbReference>
<gene>
    <name evidence="8" type="ORF">OSTLU_31663</name>
</gene>
<dbReference type="RefSeq" id="XP_001417984.1">
    <property type="nucleotide sequence ID" value="XM_001417947.1"/>
</dbReference>
<dbReference type="EMBL" id="CP000585">
    <property type="protein sequence ID" value="ABO96277.1"/>
    <property type="molecule type" value="Genomic_DNA"/>
</dbReference>
<comment type="similarity">
    <text evidence="2">Belongs to the ATPase delta chain family.</text>
</comment>
<dbReference type="STRING" id="436017.A4RXE2"/>
<reference evidence="8 9" key="1">
    <citation type="journal article" date="2007" name="Proc. Natl. Acad. Sci. U.S.A.">
        <title>The tiny eukaryote Ostreococcus provides genomic insights into the paradox of plankton speciation.</title>
        <authorList>
            <person name="Palenik B."/>
            <person name="Grimwood J."/>
            <person name="Aerts A."/>
            <person name="Rouze P."/>
            <person name="Salamov A."/>
            <person name="Putnam N."/>
            <person name="Dupont C."/>
            <person name="Jorgensen R."/>
            <person name="Derelle E."/>
            <person name="Rombauts S."/>
            <person name="Zhou K."/>
            <person name="Otillar R."/>
            <person name="Merchant S.S."/>
            <person name="Podell S."/>
            <person name="Gaasterland T."/>
            <person name="Napoli C."/>
            <person name="Gendler K."/>
            <person name="Manuell A."/>
            <person name="Tai V."/>
            <person name="Vallon O."/>
            <person name="Piganeau G."/>
            <person name="Jancek S."/>
            <person name="Heijde M."/>
            <person name="Jabbari K."/>
            <person name="Bowler C."/>
            <person name="Lohr M."/>
            <person name="Robbens S."/>
            <person name="Werner G."/>
            <person name="Dubchak I."/>
            <person name="Pazour G.J."/>
            <person name="Ren Q."/>
            <person name="Paulsen I."/>
            <person name="Delwiche C."/>
            <person name="Schmutz J."/>
            <person name="Rokhsar D."/>
            <person name="Van de Peer Y."/>
            <person name="Moreau H."/>
            <person name="Grigoriev I.V."/>
        </authorList>
    </citation>
    <scope>NUCLEOTIDE SEQUENCE [LARGE SCALE GENOMIC DNA]</scope>
    <source>
        <strain evidence="8 9">CCE9901</strain>
    </source>
</reference>
<organism evidence="8 9">
    <name type="scientific">Ostreococcus lucimarinus (strain CCE9901)</name>
    <dbReference type="NCBI Taxonomy" id="436017"/>
    <lineage>
        <taxon>Eukaryota</taxon>
        <taxon>Viridiplantae</taxon>
        <taxon>Chlorophyta</taxon>
        <taxon>Mamiellophyceae</taxon>
        <taxon>Mamiellales</taxon>
        <taxon>Bathycoccaceae</taxon>
        <taxon>Ostreococcus</taxon>
    </lineage>
</organism>
<dbReference type="eggNOG" id="KOG1662">
    <property type="taxonomic scope" value="Eukaryota"/>
</dbReference>
<dbReference type="HOGENOM" id="CLU_085114_0_0_1"/>
<evidence type="ECO:0000313" key="9">
    <source>
        <dbReference type="Proteomes" id="UP000001568"/>
    </source>
</evidence>
<dbReference type="Gramene" id="ABO96277">
    <property type="protein sequence ID" value="ABO96277"/>
    <property type="gene ID" value="OSTLU_31663"/>
</dbReference>
<sequence>MLRRLARCATARSTLERTYATASAKGASGGDVKAPLQQFGTSGRYATALYVAATKAGSLAAVESEVAQLTALVEKDLKFKQFLMDPSMAKSKKLAGVKEFCAGAKFTPITSNFVATMAEYGRLKELHKISLRFEEQCMASRNEVKCVITTAQALTPAQLTKVTESIKGHAPSGSTLKIEAVVDPRLIGGLTASIGEKFFDLSLMTTVKKYEAVIAAPL</sequence>
<evidence type="ECO:0000313" key="8">
    <source>
        <dbReference type="EMBL" id="ABO96277.1"/>
    </source>
</evidence>
<evidence type="ECO:0000256" key="7">
    <source>
        <dbReference type="ARBA" id="ARBA00023310"/>
    </source>
</evidence>
<keyword evidence="7" id="KW-0066">ATP synthesis</keyword>
<dbReference type="GO" id="GO:0016020">
    <property type="term" value="C:membrane"/>
    <property type="evidence" value="ECO:0007669"/>
    <property type="project" value="UniProtKB-SubCell"/>
</dbReference>
<dbReference type="OrthoDB" id="496179at2759"/>
<dbReference type="SUPFAM" id="SSF47928">
    <property type="entry name" value="N-terminal domain of the delta subunit of the F1F0-ATP synthase"/>
    <property type="match status" value="1"/>
</dbReference>
<evidence type="ECO:0000256" key="6">
    <source>
        <dbReference type="ARBA" id="ARBA00023136"/>
    </source>
</evidence>